<keyword evidence="1" id="KW-0472">Membrane</keyword>
<feature type="transmembrane region" description="Helical" evidence="1">
    <location>
        <begin position="12"/>
        <end position="32"/>
    </location>
</feature>
<dbReference type="AlphaFoldDB" id="A0A9P5PD80"/>
<reference evidence="2" key="1">
    <citation type="submission" date="2020-11" db="EMBL/GenBank/DDBJ databases">
        <authorList>
            <consortium name="DOE Joint Genome Institute"/>
            <person name="Ahrendt S."/>
            <person name="Riley R."/>
            <person name="Andreopoulos W."/>
            <person name="Labutti K."/>
            <person name="Pangilinan J."/>
            <person name="Ruiz-Duenas F.J."/>
            <person name="Barrasa J.M."/>
            <person name="Sanchez-Garcia M."/>
            <person name="Camarero S."/>
            <person name="Miyauchi S."/>
            <person name="Serrano A."/>
            <person name="Linde D."/>
            <person name="Babiker R."/>
            <person name="Drula E."/>
            <person name="Ayuso-Fernandez I."/>
            <person name="Pacheco R."/>
            <person name="Padilla G."/>
            <person name="Ferreira P."/>
            <person name="Barriuso J."/>
            <person name="Kellner H."/>
            <person name="Castanera R."/>
            <person name="Alfaro M."/>
            <person name="Ramirez L."/>
            <person name="Pisabarro A.G."/>
            <person name="Kuo A."/>
            <person name="Tritt A."/>
            <person name="Lipzen A."/>
            <person name="He G."/>
            <person name="Yan M."/>
            <person name="Ng V."/>
            <person name="Cullen D."/>
            <person name="Martin F."/>
            <person name="Rosso M.-N."/>
            <person name="Henrissat B."/>
            <person name="Hibbett D."/>
            <person name="Martinez A.T."/>
            <person name="Grigoriev I.V."/>
        </authorList>
    </citation>
    <scope>NUCLEOTIDE SEQUENCE</scope>
    <source>
        <strain evidence="2">AH 40177</strain>
    </source>
</reference>
<evidence type="ECO:0000313" key="2">
    <source>
        <dbReference type="EMBL" id="KAF9061703.1"/>
    </source>
</evidence>
<protein>
    <submittedName>
        <fullName evidence="2">Uncharacterized protein</fullName>
    </submittedName>
</protein>
<keyword evidence="1" id="KW-0812">Transmembrane</keyword>
<sequence>MNTKWPIAYSKAKLFLLPPLSTAGVICLHHALKNQTDMMEADQDALEVEVELLSQ</sequence>
<proteinExistence type="predicted"/>
<dbReference type="Proteomes" id="UP000772434">
    <property type="component" value="Unassembled WGS sequence"/>
</dbReference>
<evidence type="ECO:0000313" key="3">
    <source>
        <dbReference type="Proteomes" id="UP000772434"/>
    </source>
</evidence>
<name>A0A9P5PD80_9AGAR</name>
<keyword evidence="1" id="KW-1133">Transmembrane helix</keyword>
<organism evidence="2 3">
    <name type="scientific">Rhodocollybia butyracea</name>
    <dbReference type="NCBI Taxonomy" id="206335"/>
    <lineage>
        <taxon>Eukaryota</taxon>
        <taxon>Fungi</taxon>
        <taxon>Dikarya</taxon>
        <taxon>Basidiomycota</taxon>
        <taxon>Agaricomycotina</taxon>
        <taxon>Agaricomycetes</taxon>
        <taxon>Agaricomycetidae</taxon>
        <taxon>Agaricales</taxon>
        <taxon>Marasmiineae</taxon>
        <taxon>Omphalotaceae</taxon>
        <taxon>Rhodocollybia</taxon>
    </lineage>
</organism>
<dbReference type="EMBL" id="JADNRY010000193">
    <property type="protein sequence ID" value="KAF9061703.1"/>
    <property type="molecule type" value="Genomic_DNA"/>
</dbReference>
<accession>A0A9P5PD80</accession>
<keyword evidence="3" id="KW-1185">Reference proteome</keyword>
<comment type="caution">
    <text evidence="2">The sequence shown here is derived from an EMBL/GenBank/DDBJ whole genome shotgun (WGS) entry which is preliminary data.</text>
</comment>
<evidence type="ECO:0000256" key="1">
    <source>
        <dbReference type="SAM" id="Phobius"/>
    </source>
</evidence>
<gene>
    <name evidence="2" type="ORF">BDP27DRAFT_1428690</name>
</gene>